<name>Q0CUZ3_ASPTN</name>
<dbReference type="GO" id="GO:0000981">
    <property type="term" value="F:DNA-binding transcription factor activity, RNA polymerase II-specific"/>
    <property type="evidence" value="ECO:0007669"/>
    <property type="project" value="InterPro"/>
</dbReference>
<feature type="region of interest" description="Disordered" evidence="16">
    <location>
        <begin position="168"/>
        <end position="196"/>
    </location>
</feature>
<evidence type="ECO:0000259" key="17">
    <source>
        <dbReference type="PROSITE" id="PS50048"/>
    </source>
</evidence>
<dbReference type="UniPathway" id="UPA00603">
    <property type="reaction ID" value="UER00660"/>
</dbReference>
<dbReference type="SMART" id="SM00906">
    <property type="entry name" value="Fungal_trans"/>
    <property type="match status" value="1"/>
</dbReference>
<protein>
    <recommendedName>
        <fullName evidence="14">Probable guanine deaminase</fullName>
        <ecNumber evidence="4">3.5.4.3</ecNumber>
    </recommendedName>
    <alternativeName>
        <fullName evidence="15">Guanine aminohydrolase</fullName>
    </alternativeName>
</protein>
<dbReference type="Proteomes" id="UP000007963">
    <property type="component" value="Unassembled WGS sequence"/>
</dbReference>
<evidence type="ECO:0000256" key="5">
    <source>
        <dbReference type="ARBA" id="ARBA00022723"/>
    </source>
</evidence>
<evidence type="ECO:0000313" key="18">
    <source>
        <dbReference type="EMBL" id="EAU37453.1"/>
    </source>
</evidence>
<dbReference type="GO" id="GO:0005829">
    <property type="term" value="C:cytosol"/>
    <property type="evidence" value="ECO:0007669"/>
    <property type="project" value="TreeGrafter"/>
</dbReference>
<dbReference type="GO" id="GO:0003677">
    <property type="term" value="F:DNA binding"/>
    <property type="evidence" value="ECO:0007669"/>
    <property type="project" value="UniProtKB-KW"/>
</dbReference>
<reference evidence="19" key="1">
    <citation type="submission" date="2005-09" db="EMBL/GenBank/DDBJ databases">
        <title>Annotation of the Aspergillus terreus NIH2624 genome.</title>
        <authorList>
            <person name="Birren B.W."/>
            <person name="Lander E.S."/>
            <person name="Galagan J.E."/>
            <person name="Nusbaum C."/>
            <person name="Devon K."/>
            <person name="Henn M."/>
            <person name="Ma L.-J."/>
            <person name="Jaffe D.B."/>
            <person name="Butler J."/>
            <person name="Alvarez P."/>
            <person name="Gnerre S."/>
            <person name="Grabherr M."/>
            <person name="Kleber M."/>
            <person name="Mauceli E.W."/>
            <person name="Brockman W."/>
            <person name="Rounsley S."/>
            <person name="Young S.K."/>
            <person name="LaButti K."/>
            <person name="Pushparaj V."/>
            <person name="DeCaprio D."/>
            <person name="Crawford M."/>
            <person name="Koehrsen M."/>
            <person name="Engels R."/>
            <person name="Montgomery P."/>
            <person name="Pearson M."/>
            <person name="Howarth C."/>
            <person name="Larson L."/>
            <person name="Luoma S."/>
            <person name="White J."/>
            <person name="Alvarado L."/>
            <person name="Kodira C.D."/>
            <person name="Zeng Q."/>
            <person name="Oleary S."/>
            <person name="Yandava C."/>
            <person name="Denning D.W."/>
            <person name="Nierman W.C."/>
            <person name="Milne T."/>
            <person name="Madden K."/>
        </authorList>
    </citation>
    <scope>NUCLEOTIDE SEQUENCE [LARGE SCALE GENOMIC DNA]</scope>
    <source>
        <strain evidence="19">NIH 2624 / FGSC A1156</strain>
    </source>
</reference>
<keyword evidence="7" id="KW-0862">Zinc</keyword>
<dbReference type="OrthoDB" id="194468at2759"/>
<dbReference type="SUPFAM" id="SSF57701">
    <property type="entry name" value="Zn2/Cys6 DNA-binding domain"/>
    <property type="match status" value="1"/>
</dbReference>
<dbReference type="OMA" id="SMALYTM"/>
<sequence>MTHRDSDFRHQLGKFRLDTLPSPAAAAAAAPPLISSTSILSSPNTTTTTTTTTSSSGPVRSKRVSTACDFCRKRKKKCDFRYPNCSACTRAGVRCTIPPPGPQVASASVPRDQLETLQNRVRWLEEVVRRKTGISVADRPTGTPLDGEGDPDWWYQVPALMMTRDNLSRTAPGTAAGGVTSSPSTSSPSAVGPELPNVGEIFRDQLEHRRPSVARPVASTPRVLRLASLAEAERVAAQYFDSMGYQYPFLHRGDFLAQLRSLYTSDSVVAPEVHYTYHITIAISLIIGSADGAQAIEFYRASQETFPMALQNEDLAAVRALLSMALYTMFATSGPSVWHVLGTALRLATSLGLHKARPAASLVEEEMAKRAFWSLYNLDRLIASTLGRPLGLADEDITVGLPREFNEDWTEAPGSSAMTIPVQVVRLRRIFSRIYRYLYNNQPPPLSSEVTATLRHFRQELDDWRRAAPVYPPALLYSTSYYDYLFATTVLLMYRPSPRNPTPDTLSIISCGDASIQVIRSYWDSYSVGKLKWIWLTLSQIYFAGITILWCLHQNLRAIQDGQAPPWQPDDQTMRRGIQAVVVLMEEFGKRRPGVERLAETFRQQSTTIFSHLVAYQPQPPPQSQPPAPPPLSQSQSQPHMLVAPPVPLAPVLDDVLLVDGSGNIPVMDPSMAEQLFYSVHALPRIPYQLINLSTSTSSSSLHQTFMSPTLHPQAFYGTLIHSLNPSTIEYLPNTLIIIDQHGKIEGLHPQTPESSIQSLLATHNHTTTSCPTTILSPAEFLIPGFIDTHIHAPQWSQRGVGRGIPLLNWLEGITFAHEARCSDDAYARRLFRSCVSGGLKQGVTTACYYSSRQASATVILAETCLALGQRALLGKCNMDRHAVDWYVDESAAASVSDTEHVIRAVRALDAEHGLVTPVITPRFAISCSDGLLRALGELAARDEYRALPIQTHFNESRQEMAFTRSLFPGVQDETALYESFGLLNSRCVLAHAIYLSPREMDRVQALDCGIAHCPVPNTTMDEFMVAPVREYLARGMKVGLGTDCGGGFSSSMLDVMRMAFMVSVARETQTEGRDKPLSLAEGFYLATAGGARVCGLAEKVGRFAVGMEFDAVLVRTGDEVDGVMTPVEEEDSLETVFEKFLMTGDDRNMVRVFVKGREVRGV</sequence>
<evidence type="ECO:0000256" key="15">
    <source>
        <dbReference type="ARBA" id="ARBA00083147"/>
    </source>
</evidence>
<evidence type="ECO:0000256" key="2">
    <source>
        <dbReference type="ARBA" id="ARBA00004984"/>
    </source>
</evidence>
<dbReference type="InterPro" id="IPR011059">
    <property type="entry name" value="Metal-dep_hydrolase_composite"/>
</dbReference>
<dbReference type="Gene3D" id="4.10.240.10">
    <property type="entry name" value="Zn(2)-C6 fungal-type DNA-binding domain"/>
    <property type="match status" value="1"/>
</dbReference>
<keyword evidence="8" id="KW-0805">Transcription regulation</keyword>
<dbReference type="GO" id="GO:0009893">
    <property type="term" value="P:positive regulation of metabolic process"/>
    <property type="evidence" value="ECO:0007669"/>
    <property type="project" value="UniProtKB-ARBA"/>
</dbReference>
<evidence type="ECO:0000256" key="1">
    <source>
        <dbReference type="ARBA" id="ARBA00001947"/>
    </source>
</evidence>
<dbReference type="Gene3D" id="2.30.40.10">
    <property type="entry name" value="Urease, subunit C, domain 1"/>
    <property type="match status" value="1"/>
</dbReference>
<dbReference type="SUPFAM" id="SSF51556">
    <property type="entry name" value="Metallo-dependent hydrolases"/>
    <property type="match status" value="1"/>
</dbReference>
<evidence type="ECO:0000256" key="11">
    <source>
        <dbReference type="ARBA" id="ARBA00023242"/>
    </source>
</evidence>
<evidence type="ECO:0000256" key="8">
    <source>
        <dbReference type="ARBA" id="ARBA00023015"/>
    </source>
</evidence>
<keyword evidence="10" id="KW-0804">Transcription</keyword>
<dbReference type="FunFam" id="3.20.20.140:FF:000022">
    <property type="entry name" value="Guanine deaminase"/>
    <property type="match status" value="1"/>
</dbReference>
<feature type="compositionally biased region" description="Low complexity" evidence="16">
    <location>
        <begin position="36"/>
        <end position="56"/>
    </location>
</feature>
<dbReference type="CDD" id="cd12148">
    <property type="entry name" value="fungal_TF_MHR"/>
    <property type="match status" value="1"/>
</dbReference>
<keyword evidence="9" id="KW-0238">DNA-binding</keyword>
<feature type="region of interest" description="Disordered" evidence="16">
    <location>
        <begin position="36"/>
        <end position="61"/>
    </location>
</feature>
<keyword evidence="5" id="KW-0479">Metal-binding</keyword>
<dbReference type="EMBL" id="CH476596">
    <property type="protein sequence ID" value="EAU37453.1"/>
    <property type="molecule type" value="Genomic_DNA"/>
</dbReference>
<dbReference type="SMART" id="SM00066">
    <property type="entry name" value="GAL4"/>
    <property type="match status" value="1"/>
</dbReference>
<dbReference type="STRING" id="341663.Q0CUZ3"/>
<comment type="pathway">
    <text evidence="2">Purine metabolism; guanine degradation; xanthine from guanine: step 1/1.</text>
</comment>
<dbReference type="InterPro" id="IPR007219">
    <property type="entry name" value="XnlR_reg_dom"/>
</dbReference>
<keyword evidence="6" id="KW-0378">Hydrolase</keyword>
<dbReference type="HOGENOM" id="CLU_274961_0_0_1"/>
<dbReference type="InterPro" id="IPR051607">
    <property type="entry name" value="Metallo-dep_hydrolases"/>
</dbReference>
<comment type="cofactor">
    <cofactor evidence="1">
        <name>Zn(2+)</name>
        <dbReference type="ChEBI" id="CHEBI:29105"/>
    </cofactor>
</comment>
<feature type="compositionally biased region" description="Pro residues" evidence="16">
    <location>
        <begin position="618"/>
        <end position="632"/>
    </location>
</feature>
<dbReference type="InterPro" id="IPR006680">
    <property type="entry name" value="Amidohydro-rel"/>
</dbReference>
<evidence type="ECO:0000256" key="3">
    <source>
        <dbReference type="ARBA" id="ARBA00006745"/>
    </source>
</evidence>
<dbReference type="InterPro" id="IPR032466">
    <property type="entry name" value="Metal_Hydrolase"/>
</dbReference>
<evidence type="ECO:0000256" key="13">
    <source>
        <dbReference type="ARBA" id="ARBA00056079"/>
    </source>
</evidence>
<evidence type="ECO:0000256" key="10">
    <source>
        <dbReference type="ARBA" id="ARBA00023163"/>
    </source>
</evidence>
<gene>
    <name evidence="18" type="ORF">ATEG_02491</name>
</gene>
<organism evidence="18 19">
    <name type="scientific">Aspergillus terreus (strain NIH 2624 / FGSC A1156)</name>
    <dbReference type="NCBI Taxonomy" id="341663"/>
    <lineage>
        <taxon>Eukaryota</taxon>
        <taxon>Fungi</taxon>
        <taxon>Dikarya</taxon>
        <taxon>Ascomycota</taxon>
        <taxon>Pezizomycotina</taxon>
        <taxon>Eurotiomycetes</taxon>
        <taxon>Eurotiomycetidae</taxon>
        <taxon>Eurotiales</taxon>
        <taxon>Aspergillaceae</taxon>
        <taxon>Aspergillus</taxon>
        <taxon>Aspergillus subgen. Circumdati</taxon>
    </lineage>
</organism>
<dbReference type="GO" id="GO:0006147">
    <property type="term" value="P:guanine catabolic process"/>
    <property type="evidence" value="ECO:0007669"/>
    <property type="project" value="UniProtKB-UniPathway"/>
</dbReference>
<evidence type="ECO:0000256" key="12">
    <source>
        <dbReference type="ARBA" id="ARBA00051148"/>
    </source>
</evidence>
<feature type="region of interest" description="Disordered" evidence="16">
    <location>
        <begin position="616"/>
        <end position="639"/>
    </location>
</feature>
<dbReference type="Gene3D" id="3.20.20.140">
    <property type="entry name" value="Metal-dependent hydrolases"/>
    <property type="match status" value="1"/>
</dbReference>
<dbReference type="GeneID" id="4316475"/>
<dbReference type="PROSITE" id="PS00463">
    <property type="entry name" value="ZN2_CY6_FUNGAL_1"/>
    <property type="match status" value="1"/>
</dbReference>
<dbReference type="PROSITE" id="PS50048">
    <property type="entry name" value="ZN2_CY6_FUNGAL_2"/>
    <property type="match status" value="1"/>
</dbReference>
<dbReference type="InterPro" id="IPR036864">
    <property type="entry name" value="Zn2-C6_fun-type_DNA-bd_sf"/>
</dbReference>
<dbReference type="RefSeq" id="XP_001211669.1">
    <property type="nucleotide sequence ID" value="XM_001211669.1"/>
</dbReference>
<feature type="compositionally biased region" description="Low complexity" evidence="16">
    <location>
        <begin position="177"/>
        <end position="193"/>
    </location>
</feature>
<dbReference type="Pfam" id="PF04082">
    <property type="entry name" value="Fungal_trans"/>
    <property type="match status" value="1"/>
</dbReference>
<dbReference type="AlphaFoldDB" id="Q0CUZ3"/>
<evidence type="ECO:0000256" key="7">
    <source>
        <dbReference type="ARBA" id="ARBA00022833"/>
    </source>
</evidence>
<dbReference type="VEuPathDB" id="FungiDB:ATEG_02491"/>
<keyword evidence="11" id="KW-0539">Nucleus</keyword>
<evidence type="ECO:0000256" key="4">
    <source>
        <dbReference type="ARBA" id="ARBA00012781"/>
    </source>
</evidence>
<dbReference type="GO" id="GO:0008270">
    <property type="term" value="F:zinc ion binding"/>
    <property type="evidence" value="ECO:0007669"/>
    <property type="project" value="InterPro"/>
</dbReference>
<dbReference type="InterPro" id="IPR001138">
    <property type="entry name" value="Zn2Cys6_DnaBD"/>
</dbReference>
<dbReference type="Pfam" id="PF00172">
    <property type="entry name" value="Zn_clus"/>
    <property type="match status" value="1"/>
</dbReference>
<evidence type="ECO:0000256" key="16">
    <source>
        <dbReference type="SAM" id="MobiDB-lite"/>
    </source>
</evidence>
<comment type="function">
    <text evidence="13">Catalyzes the hydrolytic deamination of guanine, producing xanthine and ammonia.</text>
</comment>
<dbReference type="GO" id="GO:0006351">
    <property type="term" value="P:DNA-templated transcription"/>
    <property type="evidence" value="ECO:0007669"/>
    <property type="project" value="InterPro"/>
</dbReference>
<dbReference type="CDD" id="cd00067">
    <property type="entry name" value="GAL4"/>
    <property type="match status" value="1"/>
</dbReference>
<evidence type="ECO:0000313" key="19">
    <source>
        <dbReference type="Proteomes" id="UP000007963"/>
    </source>
</evidence>
<accession>Q0CUZ3</accession>
<evidence type="ECO:0000256" key="9">
    <source>
        <dbReference type="ARBA" id="ARBA00023125"/>
    </source>
</evidence>
<comment type="similarity">
    <text evidence="3">Belongs to the metallo-dependent hydrolases superfamily. ATZ/TRZ family.</text>
</comment>
<dbReference type="eggNOG" id="KOG3968">
    <property type="taxonomic scope" value="Eukaryota"/>
</dbReference>
<proteinExistence type="inferred from homology"/>
<evidence type="ECO:0000256" key="14">
    <source>
        <dbReference type="ARBA" id="ARBA00069860"/>
    </source>
</evidence>
<evidence type="ECO:0000256" key="6">
    <source>
        <dbReference type="ARBA" id="ARBA00022801"/>
    </source>
</evidence>
<feature type="domain" description="Zn(2)-C6 fungal-type" evidence="17">
    <location>
        <begin position="67"/>
        <end position="97"/>
    </location>
</feature>
<dbReference type="FunFam" id="4.10.240.10:FF:000019">
    <property type="entry name" value="C6 transcription factor, putative"/>
    <property type="match status" value="1"/>
</dbReference>
<dbReference type="PANTHER" id="PTHR11271:SF49">
    <property type="entry name" value="GUANINE DEAMINASE"/>
    <property type="match status" value="1"/>
</dbReference>
<comment type="catalytic activity">
    <reaction evidence="12">
        <text>guanine + H2O + H(+) = xanthine + NH4(+)</text>
        <dbReference type="Rhea" id="RHEA:14665"/>
        <dbReference type="ChEBI" id="CHEBI:15377"/>
        <dbReference type="ChEBI" id="CHEBI:15378"/>
        <dbReference type="ChEBI" id="CHEBI:16235"/>
        <dbReference type="ChEBI" id="CHEBI:17712"/>
        <dbReference type="ChEBI" id="CHEBI:28938"/>
        <dbReference type="EC" id="3.5.4.3"/>
    </reaction>
</comment>
<dbReference type="EC" id="3.5.4.3" evidence="4"/>
<dbReference type="Pfam" id="PF01979">
    <property type="entry name" value="Amidohydro_1"/>
    <property type="match status" value="1"/>
</dbReference>
<dbReference type="PANTHER" id="PTHR11271">
    <property type="entry name" value="GUANINE DEAMINASE"/>
    <property type="match status" value="1"/>
</dbReference>
<dbReference type="GO" id="GO:0008892">
    <property type="term" value="F:guanine deaminase activity"/>
    <property type="evidence" value="ECO:0007669"/>
    <property type="project" value="UniProtKB-EC"/>
</dbReference>